<dbReference type="Proteomes" id="UP001189429">
    <property type="component" value="Unassembled WGS sequence"/>
</dbReference>
<evidence type="ECO:0000313" key="4">
    <source>
        <dbReference type="Proteomes" id="UP001189429"/>
    </source>
</evidence>
<keyword evidence="4" id="KW-1185">Reference proteome</keyword>
<evidence type="ECO:0000313" key="3">
    <source>
        <dbReference type="EMBL" id="CAK0846204.1"/>
    </source>
</evidence>
<reference evidence="3" key="1">
    <citation type="submission" date="2023-10" db="EMBL/GenBank/DDBJ databases">
        <authorList>
            <person name="Chen Y."/>
            <person name="Shah S."/>
            <person name="Dougan E. K."/>
            <person name="Thang M."/>
            <person name="Chan C."/>
        </authorList>
    </citation>
    <scope>NUCLEOTIDE SEQUENCE [LARGE SCALE GENOMIC DNA]</scope>
</reference>
<gene>
    <name evidence="3" type="ORF">PCOR1329_LOCUS39765</name>
</gene>
<feature type="region of interest" description="Disordered" evidence="1">
    <location>
        <begin position="60"/>
        <end position="106"/>
    </location>
</feature>
<sequence length="106" mass="11741">PLLFLLLLFLFLGPPFLGPTMSQLHASDSVFCHRHRWKVGLLDLVDELWMTDALPDDELSLPEGLQLGADEAEARAPVAEERPEERWSEPPLAQLLEDEAEPGAGG</sequence>
<feature type="non-terminal residue" evidence="3">
    <location>
        <position position="1"/>
    </location>
</feature>
<evidence type="ECO:0008006" key="5">
    <source>
        <dbReference type="Google" id="ProtNLM"/>
    </source>
</evidence>
<dbReference type="EMBL" id="CAUYUJ010014803">
    <property type="protein sequence ID" value="CAK0846204.1"/>
    <property type="molecule type" value="Genomic_DNA"/>
</dbReference>
<accession>A0ABN9TJT7</accession>
<protein>
    <recommendedName>
        <fullName evidence="5">Anaphase-promoting complex subunit 13</fullName>
    </recommendedName>
</protein>
<comment type="caution">
    <text evidence="3">The sequence shown here is derived from an EMBL/GenBank/DDBJ whole genome shotgun (WGS) entry which is preliminary data.</text>
</comment>
<evidence type="ECO:0000256" key="1">
    <source>
        <dbReference type="SAM" id="MobiDB-lite"/>
    </source>
</evidence>
<organism evidence="3 4">
    <name type="scientific">Prorocentrum cordatum</name>
    <dbReference type="NCBI Taxonomy" id="2364126"/>
    <lineage>
        <taxon>Eukaryota</taxon>
        <taxon>Sar</taxon>
        <taxon>Alveolata</taxon>
        <taxon>Dinophyceae</taxon>
        <taxon>Prorocentrales</taxon>
        <taxon>Prorocentraceae</taxon>
        <taxon>Prorocentrum</taxon>
    </lineage>
</organism>
<feature type="compositionally biased region" description="Basic and acidic residues" evidence="1">
    <location>
        <begin position="72"/>
        <end position="88"/>
    </location>
</feature>
<keyword evidence="2" id="KW-0732">Signal</keyword>
<proteinExistence type="predicted"/>
<feature type="signal peptide" evidence="2">
    <location>
        <begin position="1"/>
        <end position="22"/>
    </location>
</feature>
<feature type="compositionally biased region" description="Acidic residues" evidence="1">
    <location>
        <begin position="96"/>
        <end position="106"/>
    </location>
</feature>
<name>A0ABN9TJT7_9DINO</name>
<evidence type="ECO:0000256" key="2">
    <source>
        <dbReference type="SAM" id="SignalP"/>
    </source>
</evidence>
<feature type="chain" id="PRO_5047241483" description="Anaphase-promoting complex subunit 13" evidence="2">
    <location>
        <begin position="23"/>
        <end position="106"/>
    </location>
</feature>